<dbReference type="PANTHER" id="PTHR44845">
    <property type="entry name" value="CARRIER DOMAIN-CONTAINING PROTEIN"/>
    <property type="match status" value="1"/>
</dbReference>
<dbReference type="Gene3D" id="3.40.50.720">
    <property type="entry name" value="NAD(P)-binding Rossmann-like Domain"/>
    <property type="match status" value="1"/>
</dbReference>
<reference evidence="4 5" key="1">
    <citation type="submission" date="2022-07" db="EMBL/GenBank/DDBJ databases">
        <title>Methylomonas rivi sp. nov., Methylomonas rosea sp. nov., Methylomonas aureus sp. nov. and Methylomonas subterranea sp. nov., four novel methanotrophs isolated from a freshwater creek and the deep terrestrial subsurface.</title>
        <authorList>
            <person name="Abin C."/>
            <person name="Sankaranarayanan K."/>
            <person name="Garner C."/>
            <person name="Sindelar R."/>
            <person name="Kotary K."/>
            <person name="Garner R."/>
            <person name="Barclay S."/>
            <person name="Lawson P."/>
            <person name="Krumholz L."/>
        </authorList>
    </citation>
    <scope>NUCLEOTIDE SEQUENCE [LARGE SCALE GENOMIC DNA]</scope>
    <source>
        <strain evidence="4 5">WSC-6</strain>
    </source>
</reference>
<keyword evidence="5" id="KW-1185">Reference proteome</keyword>
<evidence type="ECO:0000256" key="2">
    <source>
        <dbReference type="ARBA" id="ARBA00022553"/>
    </source>
</evidence>
<proteinExistence type="predicted"/>
<dbReference type="SUPFAM" id="SSF51735">
    <property type="entry name" value="NAD(P)-binding Rossmann-fold domains"/>
    <property type="match status" value="1"/>
</dbReference>
<evidence type="ECO:0000259" key="3">
    <source>
        <dbReference type="PROSITE" id="PS50075"/>
    </source>
</evidence>
<name>A0ABT1U9P4_9GAMM</name>
<sequence>EIWREVLGVEQVGIKDDFFELGGHSLLATQLAFACEKRLQKKFPVKTVFENPTVAQQTAWLAGDISDTNINLLADTQLGGDIYPLPTKPLPLDQSRAIMLTGATGFLGAFLLVELLEKTDANVYCLVRAEDETQATARLQTQLRRYELYDRVEWTRVIAVCGDLGVERLGLNGERYREISANADAIFHNGALVNFVQPYGLLKPANVLGSVEVLRIAATERPKAIHYVSTLSVFTGKPGTPTGFAETDEPLLNEGLTGGYAQSKWVAEAIVRSAGNRGFFTTIYRPATVAGDRRNGVWNTDDFLCRILKGCVQMGLAPDSDAKLEMATVDDISRAIVALAKADCAENRIFHLNHPKPPTANALLDWFAANDFPLCKVPMPEWINAIHNTAETKEDFALRPLISLFTDEQIDTSSNVDSGYACLSTQYLLQSLGTEFGEFDETLLRRYRDYLFSSGIFDVIEEEITEEN</sequence>
<dbReference type="PROSITE" id="PS50075">
    <property type="entry name" value="CARRIER"/>
    <property type="match status" value="1"/>
</dbReference>
<feature type="domain" description="Carrier" evidence="3">
    <location>
        <begin position="1"/>
        <end position="65"/>
    </location>
</feature>
<dbReference type="InterPro" id="IPR010080">
    <property type="entry name" value="Thioester_reductase-like_dom"/>
</dbReference>
<keyword evidence="1" id="KW-0596">Phosphopantetheine</keyword>
<dbReference type="Proteomes" id="UP001524586">
    <property type="component" value="Unassembled WGS sequence"/>
</dbReference>
<dbReference type="Pfam" id="PF00550">
    <property type="entry name" value="PP-binding"/>
    <property type="match status" value="1"/>
</dbReference>
<evidence type="ECO:0000313" key="4">
    <source>
        <dbReference type="EMBL" id="MCQ8129801.1"/>
    </source>
</evidence>
<comment type="caution">
    <text evidence="4">The sequence shown here is derived from an EMBL/GenBank/DDBJ whole genome shotgun (WGS) entry which is preliminary data.</text>
</comment>
<dbReference type="CDD" id="cd05235">
    <property type="entry name" value="SDR_e1"/>
    <property type="match status" value="1"/>
</dbReference>
<dbReference type="PANTHER" id="PTHR44845:SF6">
    <property type="entry name" value="BETA-ALANINE-ACTIVATING ENZYME"/>
    <property type="match status" value="1"/>
</dbReference>
<dbReference type="Gene3D" id="1.10.1200.10">
    <property type="entry name" value="ACP-like"/>
    <property type="match status" value="1"/>
</dbReference>
<organism evidence="4 5">
    <name type="scientific">Methylomonas rivi</name>
    <dbReference type="NCBI Taxonomy" id="2952226"/>
    <lineage>
        <taxon>Bacteria</taxon>
        <taxon>Pseudomonadati</taxon>
        <taxon>Pseudomonadota</taxon>
        <taxon>Gammaproteobacteria</taxon>
        <taxon>Methylococcales</taxon>
        <taxon>Methylococcaceae</taxon>
        <taxon>Methylomonas</taxon>
    </lineage>
</organism>
<gene>
    <name evidence="4" type="ORF">NP596_15180</name>
</gene>
<dbReference type="SUPFAM" id="SSF47336">
    <property type="entry name" value="ACP-like"/>
    <property type="match status" value="1"/>
</dbReference>
<feature type="non-terminal residue" evidence="4">
    <location>
        <position position="1"/>
    </location>
</feature>
<dbReference type="NCBIfam" id="TIGR01746">
    <property type="entry name" value="Thioester-redct"/>
    <property type="match status" value="1"/>
</dbReference>
<dbReference type="InterPro" id="IPR036291">
    <property type="entry name" value="NAD(P)-bd_dom_sf"/>
</dbReference>
<dbReference type="Pfam" id="PF07993">
    <property type="entry name" value="NAD_binding_4"/>
    <property type="match status" value="1"/>
</dbReference>
<dbReference type="InterPro" id="IPR013120">
    <property type="entry name" value="FAR_NAD-bd"/>
</dbReference>
<protein>
    <submittedName>
        <fullName evidence="4">Thioester reductase domain-containing protein</fullName>
    </submittedName>
</protein>
<dbReference type="RefSeq" id="WP_256616229.1">
    <property type="nucleotide sequence ID" value="NZ_JANIBK010000099.1"/>
</dbReference>
<evidence type="ECO:0000313" key="5">
    <source>
        <dbReference type="Proteomes" id="UP001524586"/>
    </source>
</evidence>
<accession>A0ABT1U9P4</accession>
<dbReference type="InterPro" id="IPR009081">
    <property type="entry name" value="PP-bd_ACP"/>
</dbReference>
<evidence type="ECO:0000256" key="1">
    <source>
        <dbReference type="ARBA" id="ARBA00022450"/>
    </source>
</evidence>
<keyword evidence="2" id="KW-0597">Phosphoprotein</keyword>
<dbReference type="EMBL" id="JANIBK010000099">
    <property type="protein sequence ID" value="MCQ8129801.1"/>
    <property type="molecule type" value="Genomic_DNA"/>
</dbReference>
<dbReference type="InterPro" id="IPR036736">
    <property type="entry name" value="ACP-like_sf"/>
</dbReference>